<evidence type="ECO:0000313" key="4">
    <source>
        <dbReference type="Proteomes" id="UP001304515"/>
    </source>
</evidence>
<reference evidence="3 4" key="1">
    <citation type="submission" date="2023-09" db="EMBL/GenBank/DDBJ databases">
        <title>Flavobacterium sp. a novel bacteria isolate from Pepper rhizosphere.</title>
        <authorList>
            <person name="Peng Y."/>
            <person name="Lee J."/>
        </authorList>
    </citation>
    <scope>NUCLEOTIDE SEQUENCE [LARGE SCALE GENOMIC DNA]</scope>
    <source>
        <strain evidence="2">PMR2A8</strain>
        <strain evidence="3 4">PMTSA4</strain>
    </source>
</reference>
<dbReference type="EMBL" id="CP134878">
    <property type="protein sequence ID" value="WNM18114.1"/>
    <property type="molecule type" value="Genomic_DNA"/>
</dbReference>
<sequence>MKKLIIIPFLLLGTICIQAQNKNVLKETETKITTIKNSEGEKKIVTINETKEVQNIELEEAKPNTLNIPMKDSPVLVTEKTELSVDGKTKYVDIDHSAYYVHNGKKYEVKVDDYGYLMTNRETNKNSYLRKTSNNNYLFVRDGKVSAAYFDAEGNLIIDTYNEKTDRITTEKFVVSK</sequence>
<organism evidence="3 4">
    <name type="scientific">Flavobacterium capsici</name>
    <dbReference type="NCBI Taxonomy" id="3075618"/>
    <lineage>
        <taxon>Bacteria</taxon>
        <taxon>Pseudomonadati</taxon>
        <taxon>Bacteroidota</taxon>
        <taxon>Flavobacteriia</taxon>
        <taxon>Flavobacteriales</taxon>
        <taxon>Flavobacteriaceae</taxon>
        <taxon>Flavobacterium</taxon>
    </lineage>
</organism>
<gene>
    <name evidence="3" type="ORF">RN605_02120</name>
    <name evidence="2" type="ORF">RN608_08820</name>
</gene>
<feature type="signal peptide" evidence="1">
    <location>
        <begin position="1"/>
        <end position="19"/>
    </location>
</feature>
<proteinExistence type="predicted"/>
<accession>A0AA96F5T9</accession>
<evidence type="ECO:0000313" key="2">
    <source>
        <dbReference type="EMBL" id="WNM18114.1"/>
    </source>
</evidence>
<dbReference type="EMBL" id="CP134890">
    <property type="protein sequence ID" value="WNM22166.1"/>
    <property type="molecule type" value="Genomic_DNA"/>
</dbReference>
<protein>
    <submittedName>
        <fullName evidence="3">Uncharacterized protein</fullName>
    </submittedName>
</protein>
<accession>A0AA96ETT0</accession>
<dbReference type="Proteomes" id="UP001304515">
    <property type="component" value="Chromosome"/>
</dbReference>
<evidence type="ECO:0000313" key="3">
    <source>
        <dbReference type="EMBL" id="WNM22166.1"/>
    </source>
</evidence>
<dbReference type="AlphaFoldDB" id="A0AA96F5T9"/>
<name>A0AA96F5T9_9FLAO</name>
<keyword evidence="4" id="KW-1185">Reference proteome</keyword>
<feature type="chain" id="PRO_5044705349" evidence="1">
    <location>
        <begin position="20"/>
        <end position="177"/>
    </location>
</feature>
<dbReference type="KEGG" id="fcj:RN605_02120"/>
<evidence type="ECO:0000256" key="1">
    <source>
        <dbReference type="SAM" id="SignalP"/>
    </source>
</evidence>
<dbReference type="RefSeq" id="WP_313321773.1">
    <property type="nucleotide sequence ID" value="NZ_CP134878.1"/>
</dbReference>
<keyword evidence="1" id="KW-0732">Signal</keyword>